<feature type="compositionally biased region" description="Basic and acidic residues" evidence="1">
    <location>
        <begin position="87"/>
        <end position="112"/>
    </location>
</feature>
<dbReference type="PANTHER" id="PTHR21032">
    <property type="entry name" value="G PATCH DOMAIN-CONTAINING PROTEIN 11"/>
    <property type="match status" value="1"/>
</dbReference>
<reference evidence="3 4" key="1">
    <citation type="submission" date="2015-01" db="EMBL/GenBank/DDBJ databases">
        <title>The Genome Sequence of Cladophialophora immunda CBS83496.</title>
        <authorList>
            <consortium name="The Broad Institute Genomics Platform"/>
            <person name="Cuomo C."/>
            <person name="de Hoog S."/>
            <person name="Gorbushina A."/>
            <person name="Stielow B."/>
            <person name="Teixiera M."/>
            <person name="Abouelleil A."/>
            <person name="Chapman S.B."/>
            <person name="Priest M."/>
            <person name="Young S.K."/>
            <person name="Wortman J."/>
            <person name="Nusbaum C."/>
            <person name="Birren B."/>
        </authorList>
    </citation>
    <scope>NUCLEOTIDE SEQUENCE [LARGE SCALE GENOMIC DNA]</scope>
    <source>
        <strain evidence="3 4">CBS 83496</strain>
    </source>
</reference>
<dbReference type="AlphaFoldDB" id="A0A0D2AEE7"/>
<evidence type="ECO:0000313" key="4">
    <source>
        <dbReference type="Proteomes" id="UP000054466"/>
    </source>
</evidence>
<dbReference type="PANTHER" id="PTHR21032:SF0">
    <property type="entry name" value="G PATCH DOMAIN-CONTAINING PROTEIN 11"/>
    <property type="match status" value="1"/>
</dbReference>
<dbReference type="InterPro" id="IPR039249">
    <property type="entry name" value="GPATCH11"/>
</dbReference>
<dbReference type="GO" id="GO:0003676">
    <property type="term" value="F:nucleic acid binding"/>
    <property type="evidence" value="ECO:0007669"/>
    <property type="project" value="InterPro"/>
</dbReference>
<evidence type="ECO:0000256" key="1">
    <source>
        <dbReference type="SAM" id="MobiDB-lite"/>
    </source>
</evidence>
<feature type="region of interest" description="Disordered" evidence="1">
    <location>
        <begin position="163"/>
        <end position="214"/>
    </location>
</feature>
<dbReference type="VEuPathDB" id="FungiDB:PV07_11479"/>
<dbReference type="GeneID" id="27350673"/>
<dbReference type="Pfam" id="PF13821">
    <property type="entry name" value="DUF4187"/>
    <property type="match status" value="1"/>
</dbReference>
<dbReference type="EMBL" id="KN847046">
    <property type="protein sequence ID" value="KIW23267.1"/>
    <property type="molecule type" value="Genomic_DNA"/>
</dbReference>
<feature type="compositionally biased region" description="Polar residues" evidence="1">
    <location>
        <begin position="68"/>
        <end position="79"/>
    </location>
</feature>
<dbReference type="GO" id="GO:0000776">
    <property type="term" value="C:kinetochore"/>
    <property type="evidence" value="ECO:0007669"/>
    <property type="project" value="TreeGrafter"/>
</dbReference>
<dbReference type="Pfam" id="PF01585">
    <property type="entry name" value="G-patch"/>
    <property type="match status" value="1"/>
</dbReference>
<feature type="domain" description="G-patch" evidence="2">
    <location>
        <begin position="121"/>
        <end position="175"/>
    </location>
</feature>
<dbReference type="Proteomes" id="UP000054466">
    <property type="component" value="Unassembled WGS sequence"/>
</dbReference>
<name>A0A0D2AEE7_9EURO</name>
<feature type="region of interest" description="Disordered" evidence="1">
    <location>
        <begin position="68"/>
        <end position="120"/>
    </location>
</feature>
<dbReference type="PROSITE" id="PS50174">
    <property type="entry name" value="G_PATCH"/>
    <property type="match status" value="1"/>
</dbReference>
<organism evidence="3 4">
    <name type="scientific">Cladophialophora immunda</name>
    <dbReference type="NCBI Taxonomy" id="569365"/>
    <lineage>
        <taxon>Eukaryota</taxon>
        <taxon>Fungi</taxon>
        <taxon>Dikarya</taxon>
        <taxon>Ascomycota</taxon>
        <taxon>Pezizomycotina</taxon>
        <taxon>Eurotiomycetes</taxon>
        <taxon>Chaetothyriomycetidae</taxon>
        <taxon>Chaetothyriales</taxon>
        <taxon>Herpotrichiellaceae</taxon>
        <taxon>Cladophialophora</taxon>
    </lineage>
</organism>
<dbReference type="SMART" id="SM01173">
    <property type="entry name" value="DUF4187"/>
    <property type="match status" value="1"/>
</dbReference>
<dbReference type="RefSeq" id="XP_016243483.1">
    <property type="nucleotide sequence ID" value="XM_016398921.1"/>
</dbReference>
<evidence type="ECO:0000259" key="2">
    <source>
        <dbReference type="PROSITE" id="PS50174"/>
    </source>
</evidence>
<dbReference type="InterPro" id="IPR000467">
    <property type="entry name" value="G_patch_dom"/>
</dbReference>
<evidence type="ECO:0000313" key="3">
    <source>
        <dbReference type="EMBL" id="KIW23267.1"/>
    </source>
</evidence>
<dbReference type="OrthoDB" id="786951at2759"/>
<dbReference type="STRING" id="569365.A0A0D2AEE7"/>
<dbReference type="InterPro" id="IPR025239">
    <property type="entry name" value="DUF4187"/>
</dbReference>
<dbReference type="SMART" id="SM00443">
    <property type="entry name" value="G_patch"/>
    <property type="match status" value="1"/>
</dbReference>
<accession>A0A0D2AEE7</accession>
<gene>
    <name evidence="3" type="ORF">PV07_11479</name>
</gene>
<protein>
    <recommendedName>
        <fullName evidence="2">G-patch domain-containing protein</fullName>
    </recommendedName>
</protein>
<sequence length="369" mass="42680">MIQDPDGKKHSDSGIFIFTYLYFLSRSASPPHCVEIAQFAIPDLKMGSPPVPEATSDDEDDYMNMTFEDTASSQKNETLTQRKKRLAREAEIKGRPKSKAELAQEERKKRDSALSTTTLDTSNKGFKMMAALGYKPGNALGASRPTTDGGKDDRLLEPIGLEMRDSRSGIGADAEKKRKFREEVEAQQEADKKRKVEAGEFRERQQKEREEKKMEGQIWAAMKVCERLDEEDEAEQSADTAEPRRSKPLKSVDVLWRTLVKQRAINERDRRMRYDLYQSLSRRPDYIDPDEEKEDQMAMGRKAEVEEVDVDLDEEDEELNEFEALEVPEKLAKLVAYLRERWNYCFWCKYRYPDEKMEGCPGTTEIDHD</sequence>
<keyword evidence="4" id="KW-1185">Reference proteome</keyword>
<feature type="region of interest" description="Disordered" evidence="1">
    <location>
        <begin position="135"/>
        <end position="154"/>
    </location>
</feature>
<proteinExistence type="predicted"/>